<protein>
    <submittedName>
        <fullName evidence="3">Glycoside hydrolase</fullName>
    </submittedName>
</protein>
<dbReference type="EMBL" id="AODG01000007">
    <property type="protein sequence ID" value="EUJ28732.1"/>
    <property type="molecule type" value="Genomic_DNA"/>
</dbReference>
<dbReference type="Gene3D" id="2.60.120.200">
    <property type="match status" value="1"/>
</dbReference>
<dbReference type="PROSITE" id="PS51762">
    <property type="entry name" value="GH16_2"/>
    <property type="match status" value="1"/>
</dbReference>
<evidence type="ECO:0000313" key="3">
    <source>
        <dbReference type="EMBL" id="EUJ28732.1"/>
    </source>
</evidence>
<dbReference type="SUPFAM" id="SSF49899">
    <property type="entry name" value="Concanavalin A-like lectins/glucanases"/>
    <property type="match status" value="1"/>
</dbReference>
<dbReference type="Proteomes" id="UP000019251">
    <property type="component" value="Unassembled WGS sequence"/>
</dbReference>
<dbReference type="AlphaFoldDB" id="A0A829R8S2"/>
<evidence type="ECO:0000256" key="1">
    <source>
        <dbReference type="ARBA" id="ARBA00006865"/>
    </source>
</evidence>
<dbReference type="GO" id="GO:0005975">
    <property type="term" value="P:carbohydrate metabolic process"/>
    <property type="evidence" value="ECO:0007669"/>
    <property type="project" value="InterPro"/>
</dbReference>
<dbReference type="RefSeq" id="WP_003756992.1">
    <property type="nucleotide sequence ID" value="NZ_AODG01000007.1"/>
</dbReference>
<dbReference type="InterPro" id="IPR013320">
    <property type="entry name" value="ConA-like_dom_sf"/>
</dbReference>
<evidence type="ECO:0000313" key="4">
    <source>
        <dbReference type="Proteomes" id="UP000019251"/>
    </source>
</evidence>
<feature type="domain" description="GH16" evidence="2">
    <location>
        <begin position="27"/>
        <end position="275"/>
    </location>
</feature>
<proteinExistence type="inferred from homology"/>
<dbReference type="InterPro" id="IPR000757">
    <property type="entry name" value="Beta-glucanase-like"/>
</dbReference>
<gene>
    <name evidence="3" type="ORF">LMUR_06587</name>
</gene>
<reference evidence="3 4" key="1">
    <citation type="submission" date="2012-12" db="EMBL/GenBank/DDBJ databases">
        <title>Novel taxa of Listeriaceae from agricultural environments in the United States.</title>
        <authorList>
            <person name="den Bakker H.C."/>
            <person name="Allred A."/>
            <person name="Warchocki S."/>
            <person name="Wright E.M."/>
            <person name="Burrell A."/>
            <person name="Nightingale K.K."/>
            <person name="Kephart D."/>
            <person name="Wiedmann M."/>
        </authorList>
    </citation>
    <scope>NUCLEOTIDE SEQUENCE [LARGE SCALE GENOMIC DNA]</scope>
    <source>
        <strain evidence="3 4">FSL F6-1183</strain>
    </source>
</reference>
<dbReference type="GO" id="GO:0004553">
    <property type="term" value="F:hydrolase activity, hydrolyzing O-glycosyl compounds"/>
    <property type="evidence" value="ECO:0007669"/>
    <property type="project" value="InterPro"/>
</dbReference>
<evidence type="ECO:0000259" key="2">
    <source>
        <dbReference type="PROSITE" id="PS51762"/>
    </source>
</evidence>
<keyword evidence="3" id="KW-0378">Hydrolase</keyword>
<sequence length="275" mass="31612">MGKSSKWGIIVLSLVIISMTFHTEAVYSKSNQPKVVFKDRFNDGKLDKKNWSYLESTYYNHEKAYYSPKNVKEKEGHLIFTAERNKNNPDKKPFISGAVQSKKAFRYGRVVARMKLPVGQGYWPAFWLLPKKDTYGTWPASGEIDIMEARGQDNNLITGTLHFGKPDLESENASTFVEANKRLKTTFGKWHTYSVEWSPKAIKWLVDGKVYHTQTKWYSAKPNGKKYPSPAPFDQKFYVIMNLTVGGDYVDDQLPTKKSGQMLIDYVKVTSTYKQ</sequence>
<dbReference type="CDD" id="cd08023">
    <property type="entry name" value="GH16_laminarinase_like"/>
    <property type="match status" value="1"/>
</dbReference>
<dbReference type="PANTHER" id="PTHR10963">
    <property type="entry name" value="GLYCOSYL HYDROLASE-RELATED"/>
    <property type="match status" value="1"/>
</dbReference>
<organism evidence="3 4">
    <name type="scientific">Listeria grayi FSL F6-1183</name>
    <dbReference type="NCBI Taxonomy" id="1265827"/>
    <lineage>
        <taxon>Bacteria</taxon>
        <taxon>Bacillati</taxon>
        <taxon>Bacillota</taxon>
        <taxon>Bacilli</taxon>
        <taxon>Bacillales</taxon>
        <taxon>Listeriaceae</taxon>
        <taxon>Listeria</taxon>
    </lineage>
</organism>
<comment type="caution">
    <text evidence="3">The sequence shown here is derived from an EMBL/GenBank/DDBJ whole genome shotgun (WGS) entry which is preliminary data.</text>
</comment>
<comment type="similarity">
    <text evidence="1">Belongs to the glycosyl hydrolase 16 family.</text>
</comment>
<dbReference type="InterPro" id="IPR050546">
    <property type="entry name" value="Glycosyl_Hydrlase_16"/>
</dbReference>
<accession>A0A829R8S2</accession>
<name>A0A829R8S2_LISGR</name>
<dbReference type="PANTHER" id="PTHR10963:SF55">
    <property type="entry name" value="GLYCOSIDE HYDROLASE FAMILY 16 PROTEIN"/>
    <property type="match status" value="1"/>
</dbReference>
<dbReference type="Pfam" id="PF00722">
    <property type="entry name" value="Glyco_hydro_16"/>
    <property type="match status" value="1"/>
</dbReference>